<comment type="caution">
    <text evidence="2">The sequence shown here is derived from an EMBL/GenBank/DDBJ whole genome shotgun (WGS) entry which is preliminary data.</text>
</comment>
<reference evidence="2 3" key="1">
    <citation type="submission" date="2021-07" db="EMBL/GenBank/DDBJ databases">
        <authorList>
            <person name="So Y."/>
        </authorList>
    </citation>
    <scope>NUCLEOTIDE SEQUENCE [LARGE SCALE GENOMIC DNA]</scope>
    <source>
        <strain evidence="2 3">HJA6</strain>
    </source>
</reference>
<keyword evidence="2" id="KW-0969">Cilium</keyword>
<name>A0ABS7ABE8_9PROT</name>
<dbReference type="InterPro" id="IPR019704">
    <property type="entry name" value="Flagellar_assmbl_FliX_class2"/>
</dbReference>
<evidence type="ECO:0000256" key="1">
    <source>
        <dbReference type="SAM" id="MobiDB-lite"/>
    </source>
</evidence>
<accession>A0ABS7ABE8</accession>
<feature type="compositionally biased region" description="Gly residues" evidence="1">
    <location>
        <begin position="1"/>
        <end position="13"/>
    </location>
</feature>
<feature type="region of interest" description="Disordered" evidence="1">
    <location>
        <begin position="1"/>
        <end position="24"/>
    </location>
</feature>
<protein>
    <submittedName>
        <fullName evidence="2">Flagellar assembly protein FliX</fullName>
    </submittedName>
</protein>
<dbReference type="Proteomes" id="UP001196565">
    <property type="component" value="Unassembled WGS sequence"/>
</dbReference>
<sequence length="139" mass="13809">MVGVRGVSGGAVTGKGRARQAGAGGFSLSSATAGEATTAQGMAAAQPIGLLALQEGIPVAERNARARRRGEAALKGLIDLQLALLGGAADPARLAALAAGLPRPEDAAEPALAEALAAIRLRVRVELARHGIDPAPSHD</sequence>
<organism evidence="2 3">
    <name type="scientific">Roseomonas alba</name>
    <dbReference type="NCBI Taxonomy" id="2846776"/>
    <lineage>
        <taxon>Bacteria</taxon>
        <taxon>Pseudomonadati</taxon>
        <taxon>Pseudomonadota</taxon>
        <taxon>Alphaproteobacteria</taxon>
        <taxon>Acetobacterales</taxon>
        <taxon>Roseomonadaceae</taxon>
        <taxon>Roseomonas</taxon>
    </lineage>
</organism>
<evidence type="ECO:0000313" key="2">
    <source>
        <dbReference type="EMBL" id="MBW6399625.1"/>
    </source>
</evidence>
<dbReference type="EMBL" id="JAHYBZ010000006">
    <property type="protein sequence ID" value="MBW6399625.1"/>
    <property type="molecule type" value="Genomic_DNA"/>
</dbReference>
<gene>
    <name evidence="2" type="ORF">KPL78_17330</name>
</gene>
<keyword evidence="3" id="KW-1185">Reference proteome</keyword>
<keyword evidence="2" id="KW-0282">Flagellum</keyword>
<proteinExistence type="predicted"/>
<dbReference type="RefSeq" id="WP_219764235.1">
    <property type="nucleotide sequence ID" value="NZ_JAHYBZ010000006.1"/>
</dbReference>
<keyword evidence="2" id="KW-0966">Cell projection</keyword>
<evidence type="ECO:0000313" key="3">
    <source>
        <dbReference type="Proteomes" id="UP001196565"/>
    </source>
</evidence>
<dbReference type="Pfam" id="PF10768">
    <property type="entry name" value="FliX"/>
    <property type="match status" value="1"/>
</dbReference>